<evidence type="ECO:0000256" key="3">
    <source>
        <dbReference type="PROSITE-ProRule" id="PRU00221"/>
    </source>
</evidence>
<dbReference type="PANTHER" id="PTHR10039">
    <property type="entry name" value="AMELOGENIN"/>
    <property type="match status" value="1"/>
</dbReference>
<dbReference type="Pfam" id="PF07690">
    <property type="entry name" value="MFS_1"/>
    <property type="match status" value="1"/>
</dbReference>
<keyword evidence="7" id="KW-1185">Reference proteome</keyword>
<dbReference type="PANTHER" id="PTHR10039:SF16">
    <property type="entry name" value="GPI INOSITOL-DEACYLASE"/>
    <property type="match status" value="1"/>
</dbReference>
<dbReference type="InterPro" id="IPR036259">
    <property type="entry name" value="MFS_trans_sf"/>
</dbReference>
<keyword evidence="4" id="KW-0472">Membrane</keyword>
<dbReference type="Pfam" id="PF24883">
    <property type="entry name" value="NPHP3_N"/>
    <property type="match status" value="1"/>
</dbReference>
<gene>
    <name evidence="6" type="ORF">UREG_07386</name>
</gene>
<dbReference type="Gene3D" id="2.130.10.10">
    <property type="entry name" value="YVTN repeat-like/Quinoprotein amine dehydrogenase"/>
    <property type="match status" value="2"/>
</dbReference>
<dbReference type="PROSITE" id="PS50850">
    <property type="entry name" value="MFS"/>
    <property type="match status" value="1"/>
</dbReference>
<dbReference type="InterPro" id="IPR036322">
    <property type="entry name" value="WD40_repeat_dom_sf"/>
</dbReference>
<dbReference type="InterPro" id="IPR054471">
    <property type="entry name" value="GPIID_WHD"/>
</dbReference>
<dbReference type="eggNOG" id="KOG2615">
    <property type="taxonomic scope" value="Eukaryota"/>
</dbReference>
<organism evidence="6 7">
    <name type="scientific">Uncinocarpus reesii (strain UAMH 1704)</name>
    <dbReference type="NCBI Taxonomy" id="336963"/>
    <lineage>
        <taxon>Eukaryota</taxon>
        <taxon>Fungi</taxon>
        <taxon>Dikarya</taxon>
        <taxon>Ascomycota</taxon>
        <taxon>Pezizomycotina</taxon>
        <taxon>Eurotiomycetes</taxon>
        <taxon>Eurotiomycetidae</taxon>
        <taxon>Onygenales</taxon>
        <taxon>Onygenaceae</taxon>
        <taxon>Uncinocarpus</taxon>
    </lineage>
</organism>
<evidence type="ECO:0000313" key="6">
    <source>
        <dbReference type="EMBL" id="EEP82521.1"/>
    </source>
</evidence>
<dbReference type="InParanoid" id="C4JYY5"/>
<protein>
    <recommendedName>
        <fullName evidence="5">Major facilitator superfamily (MFS) profile domain-containing protein</fullName>
    </recommendedName>
</protein>
<feature type="transmembrane region" description="Helical" evidence="4">
    <location>
        <begin position="1509"/>
        <end position="1531"/>
    </location>
</feature>
<sequence>MFLSTPHRGSIHARALNGLLSFALGFSQKSYVAQLDTGSETLDDINDHFRTICEGLHIISLYETLPVSFGAGIKRIIVGKGSGILGYPTEFSAPLIADHHSICKFPNRQDANYKMVFELVRKLIEQLQLTLADSCLGIDGEVNHSRLLGIIDFSDDHFRVNLNEGEPELCDWFFDRESFTQWLEDEKRCKILWITGLPGSGKSVLASMAIDYLQKKYSAQNCQYYFFTAFQPENNNPAYFARALLLQLMLSHPKVEEAIMQLNNQTGLDFKSETFEHLWNFVFCRLFTIEFEGPLYWVIDGIEGQELSVPLLDVFAKMQPGKVTIKVLIFSRVNAPLRSGCNPVINDRISVTETAKNIRTFVQKMIPLSTATEQIVTGAEGSFLWAGLAVELLLGRESPEVGLTDMMLESIFRDMVPKYNFMLARLKAMPKDCQDLAIRVLSWATLSARPLKLVELEEAIEYELEGRGPVKENATRLEEAIEYDLEGRGPVKENVTEVCGHFIRIEKGIVSLVHSNVREYLLTRPYEPHPFLDFQVAHEYQATICLRYLCNDKWQDTPFTTSWNRAKKEEKQVSLGKSHHFLDYAWVNWVFHVSNCKKNSPKLLRLLERFFSKFILSWIGAAAYSSNLRVVIDGMKSLEDYVNKSRLVVPIRKTSTAEEFPEEGFHFLERCIHDVRRLVAKFGPSLVRHPFIIDTRLRPLLPRGSPLYSPNKPGSISLTVKGRIQERFDESFAQLTIEEEEFISRVICFGEYFLTLLPRKGTIIIWHAETFDEFQRFSHHEPVNLVSVDATGALAVSAGDVTIRIWDILTGAQVSCFAKEPFATVVDLGFEGDETVYFIYDYCAILTYNFRDKSVTSNHILRTGKKVKNHASLKAIEMNVRTKEIAAAFNDGTIIVWAPQEGIYRQRSLHVPGQESKEQIDAPEILRWRPGSDAILFSDLEELYILHLDTTIVRWGLGMCYNVLYRNTGAREMVFNTAGTLLLTSDSFGTLNVWAMPDFELVYRLQREEFVRDLAFSPDDQRIYGVRDSNCFVWYPNELIQFSKRDSVKELMPSGFNRGIVDITSPRTRVPHITCLACDRFNKFFCCGRDNASVDDSARVILKRLGVKEDGSWVTKTVLNIRITEMAEQLTFDPDEDYLLVSTETNDRVWDLKSKKERYRVNRGSRSVTKWVQHPSNKKHLLRIDSAGLHIHEWPTLRHLVTKSTPFTERYSFQEGVDITKGRSRISRWFIDGLAEDQLSLQSLTVSINKLYIVYELPDELTREIMNSDKQKPSFGVIHTSGLGSAEKGPFAHRLLTDSTGVVKRFLGFFYDRIVFIDRDNWICTRTINQTLDGVFIERFFYIPNDWITAFNLTVLTISSHGTLLIPLNGELYSANKRNIVTRYPDGFVILNEQNNYTTLYNVTIVGITTQRVFFNYNLKGDPTMSPEGLQQQDAPDSALAADYSVRGLRLQLFILGMFWQKFSSARSNLKSHALGVFRATEAIAWTSIFPYVYFMIESFAEVKQAGIPVYAGLLITVFTFCEFISGIIWARISDRIGRKATLVIGTFCGIFATVSFGLSRSMTAAVLSRALGGLANPNVGVVQTCIGELVRERKQQGISMHDFPL</sequence>
<dbReference type="VEuPathDB" id="FungiDB:UREG_07386"/>
<dbReference type="InterPro" id="IPR011701">
    <property type="entry name" value="MFS"/>
</dbReference>
<dbReference type="Gene3D" id="3.40.50.300">
    <property type="entry name" value="P-loop containing nucleotide triphosphate hydrolases"/>
    <property type="match status" value="1"/>
</dbReference>
<feature type="transmembrane region" description="Helical" evidence="4">
    <location>
        <begin position="1347"/>
        <end position="1368"/>
    </location>
</feature>
<proteinExistence type="predicted"/>
<accession>C4JYY5</accession>
<dbReference type="InterPro" id="IPR020846">
    <property type="entry name" value="MFS_dom"/>
</dbReference>
<dbReference type="Proteomes" id="UP000002058">
    <property type="component" value="Unassembled WGS sequence"/>
</dbReference>
<dbReference type="GO" id="GO:0016020">
    <property type="term" value="C:membrane"/>
    <property type="evidence" value="ECO:0007669"/>
    <property type="project" value="UniProtKB-SubCell"/>
</dbReference>
<dbReference type="SUPFAM" id="SSF52540">
    <property type="entry name" value="P-loop containing nucleoside triphosphate hydrolases"/>
    <property type="match status" value="1"/>
</dbReference>
<dbReference type="SUPFAM" id="SSF50978">
    <property type="entry name" value="WD40 repeat-like"/>
    <property type="match status" value="1"/>
</dbReference>
<dbReference type="PROSITE" id="PS50082">
    <property type="entry name" value="WD_REPEATS_2"/>
    <property type="match status" value="1"/>
</dbReference>
<dbReference type="InterPro" id="IPR001680">
    <property type="entry name" value="WD40_rpt"/>
</dbReference>
<dbReference type="RefSeq" id="XP_002582613.1">
    <property type="nucleotide sequence ID" value="XM_002582567.1"/>
</dbReference>
<dbReference type="Pfam" id="PF22939">
    <property type="entry name" value="WHD_GPIID"/>
    <property type="match status" value="1"/>
</dbReference>
<dbReference type="OrthoDB" id="10262656at2759"/>
<feature type="repeat" description="WD" evidence="3">
    <location>
        <begin position="776"/>
        <end position="816"/>
    </location>
</feature>
<feature type="transmembrane region" description="Helical" evidence="4">
    <location>
        <begin position="1477"/>
        <end position="1497"/>
    </location>
</feature>
<reference evidence="7" key="1">
    <citation type="journal article" date="2009" name="Genome Res.">
        <title>Comparative genomic analyses of the human fungal pathogens Coccidioides and their relatives.</title>
        <authorList>
            <person name="Sharpton T.J."/>
            <person name="Stajich J.E."/>
            <person name="Rounsley S.D."/>
            <person name="Gardner M.J."/>
            <person name="Wortman J.R."/>
            <person name="Jordar V.S."/>
            <person name="Maiti R."/>
            <person name="Kodira C.D."/>
            <person name="Neafsey D.E."/>
            <person name="Zeng Q."/>
            <person name="Hung C.-Y."/>
            <person name="McMahan C."/>
            <person name="Muszewska A."/>
            <person name="Grynberg M."/>
            <person name="Mandel M.A."/>
            <person name="Kellner E.M."/>
            <person name="Barker B.M."/>
            <person name="Galgiani J.N."/>
            <person name="Orbach M.J."/>
            <person name="Kirkland T.N."/>
            <person name="Cole G.T."/>
            <person name="Henn M.R."/>
            <person name="Birren B.W."/>
            <person name="Taylor J.W."/>
        </authorList>
    </citation>
    <scope>NUCLEOTIDE SEQUENCE [LARGE SCALE GENOMIC DNA]</scope>
    <source>
        <strain evidence="7">UAMH 1704</strain>
    </source>
</reference>
<dbReference type="InterPro" id="IPR027417">
    <property type="entry name" value="P-loop_NTPase"/>
</dbReference>
<dbReference type="SMART" id="SM00320">
    <property type="entry name" value="WD40"/>
    <property type="match status" value="3"/>
</dbReference>
<keyword evidence="3" id="KW-0853">WD repeat</keyword>
<dbReference type="InterPro" id="IPR056884">
    <property type="entry name" value="NPHP3-like_N"/>
</dbReference>
<keyword evidence="4" id="KW-1133">Transmembrane helix</keyword>
<dbReference type="SUPFAM" id="SSF103473">
    <property type="entry name" value="MFS general substrate transporter"/>
    <property type="match status" value="1"/>
</dbReference>
<dbReference type="KEGG" id="ure:UREG_07386"/>
<dbReference type="GeneID" id="8439987"/>
<feature type="transmembrane region" description="Helical" evidence="4">
    <location>
        <begin position="1543"/>
        <end position="1560"/>
    </location>
</feature>
<feature type="domain" description="Major facilitator superfamily (MFS) profile" evidence="5">
    <location>
        <begin position="1450"/>
        <end position="1606"/>
    </location>
</feature>
<comment type="subcellular location">
    <subcellularLocation>
        <location evidence="1">Membrane</location>
        <topology evidence="1">Multi-pass membrane protein</topology>
    </subcellularLocation>
</comment>
<dbReference type="EMBL" id="CH476619">
    <property type="protein sequence ID" value="EEP82521.1"/>
    <property type="molecule type" value="Genomic_DNA"/>
</dbReference>
<evidence type="ECO:0000256" key="2">
    <source>
        <dbReference type="ARBA" id="ARBA00022737"/>
    </source>
</evidence>
<dbReference type="HOGENOM" id="CLU_001384_2_0_1"/>
<evidence type="ECO:0000256" key="1">
    <source>
        <dbReference type="ARBA" id="ARBA00004141"/>
    </source>
</evidence>
<dbReference type="InterPro" id="IPR015943">
    <property type="entry name" value="WD40/YVTN_repeat-like_dom_sf"/>
</dbReference>
<dbReference type="GO" id="GO:0022857">
    <property type="term" value="F:transmembrane transporter activity"/>
    <property type="evidence" value="ECO:0007669"/>
    <property type="project" value="InterPro"/>
</dbReference>
<evidence type="ECO:0000313" key="7">
    <source>
        <dbReference type="Proteomes" id="UP000002058"/>
    </source>
</evidence>
<name>C4JYY5_UNCRE</name>
<evidence type="ECO:0000259" key="5">
    <source>
        <dbReference type="PROSITE" id="PS50850"/>
    </source>
</evidence>
<keyword evidence="4" id="KW-0812">Transmembrane</keyword>
<evidence type="ECO:0000256" key="4">
    <source>
        <dbReference type="SAM" id="Phobius"/>
    </source>
</evidence>
<keyword evidence="2" id="KW-0677">Repeat</keyword>
<dbReference type="Gene3D" id="1.20.1250.20">
    <property type="entry name" value="MFS general substrate transporter like domains"/>
    <property type="match status" value="1"/>
</dbReference>